<dbReference type="Proteomes" id="UP000075243">
    <property type="component" value="Unassembled WGS sequence"/>
</dbReference>
<reference evidence="2" key="1">
    <citation type="journal article" date="2012" name="Nat. Biotechnol.">
        <title>Draft genome sequence of pigeonpea (Cajanus cajan), an orphan legume crop of resource-poor farmers.</title>
        <authorList>
            <person name="Varshney R.K."/>
            <person name="Chen W."/>
            <person name="Li Y."/>
            <person name="Bharti A.K."/>
            <person name="Saxena R.K."/>
            <person name="Schlueter J.A."/>
            <person name="Donoghue M.T."/>
            <person name="Azam S."/>
            <person name="Fan G."/>
            <person name="Whaley A.M."/>
            <person name="Farmer A.D."/>
            <person name="Sheridan J."/>
            <person name="Iwata A."/>
            <person name="Tuteja R."/>
            <person name="Penmetsa R.V."/>
            <person name="Wu W."/>
            <person name="Upadhyaya H.D."/>
            <person name="Yang S.P."/>
            <person name="Shah T."/>
            <person name="Saxena K.B."/>
            <person name="Michael T."/>
            <person name="McCombie W.R."/>
            <person name="Yang B."/>
            <person name="Zhang G."/>
            <person name="Yang H."/>
            <person name="Wang J."/>
            <person name="Spillane C."/>
            <person name="Cook D.R."/>
            <person name="May G.D."/>
            <person name="Xu X."/>
            <person name="Jackson S.A."/>
        </authorList>
    </citation>
    <scope>NUCLEOTIDE SEQUENCE [LARGE SCALE GENOMIC DNA]</scope>
</reference>
<evidence type="ECO:0000313" key="2">
    <source>
        <dbReference type="EMBL" id="KYP42346.1"/>
    </source>
</evidence>
<protein>
    <recommendedName>
        <fullName evidence="1">Retrovirus-related Pol polyprotein from transposon TNT 1-94-like beta-barrel domain-containing protein</fullName>
    </recommendedName>
</protein>
<name>A0A151RIE6_CAJCA</name>
<sequence length="91" mass="10376">MTPFRMIFESYIKRNREQLITVANGQGVPICGSRNITSIVLKDVLHVPQLANNLIYVQKLTKDLNYSVTFFSTHCVFQDLAMVKTILTAKE</sequence>
<organism evidence="2 3">
    <name type="scientific">Cajanus cajan</name>
    <name type="common">Pigeon pea</name>
    <name type="synonym">Cajanus indicus</name>
    <dbReference type="NCBI Taxonomy" id="3821"/>
    <lineage>
        <taxon>Eukaryota</taxon>
        <taxon>Viridiplantae</taxon>
        <taxon>Streptophyta</taxon>
        <taxon>Embryophyta</taxon>
        <taxon>Tracheophyta</taxon>
        <taxon>Spermatophyta</taxon>
        <taxon>Magnoliopsida</taxon>
        <taxon>eudicotyledons</taxon>
        <taxon>Gunneridae</taxon>
        <taxon>Pentapetalae</taxon>
        <taxon>rosids</taxon>
        <taxon>fabids</taxon>
        <taxon>Fabales</taxon>
        <taxon>Fabaceae</taxon>
        <taxon>Papilionoideae</taxon>
        <taxon>50 kb inversion clade</taxon>
        <taxon>NPAAA clade</taxon>
        <taxon>indigoferoid/millettioid clade</taxon>
        <taxon>Phaseoleae</taxon>
        <taxon>Cajanus</taxon>
    </lineage>
</organism>
<accession>A0A151RIE6</accession>
<dbReference type="Pfam" id="PF22936">
    <property type="entry name" value="Pol_BBD"/>
    <property type="match status" value="1"/>
</dbReference>
<dbReference type="AlphaFoldDB" id="A0A151RIE6"/>
<gene>
    <name evidence="2" type="ORF">KK1_036255</name>
</gene>
<dbReference type="EMBL" id="KQ483721">
    <property type="protein sequence ID" value="KYP42346.1"/>
    <property type="molecule type" value="Genomic_DNA"/>
</dbReference>
<dbReference type="InterPro" id="IPR054722">
    <property type="entry name" value="PolX-like_BBD"/>
</dbReference>
<dbReference type="Gramene" id="C.cajan_37872.t">
    <property type="protein sequence ID" value="C.cajan_37872.t.cds1"/>
    <property type="gene ID" value="C.cajan_37872"/>
</dbReference>
<evidence type="ECO:0000313" key="3">
    <source>
        <dbReference type="Proteomes" id="UP000075243"/>
    </source>
</evidence>
<proteinExistence type="predicted"/>
<keyword evidence="3" id="KW-1185">Reference proteome</keyword>
<evidence type="ECO:0000259" key="1">
    <source>
        <dbReference type="Pfam" id="PF22936"/>
    </source>
</evidence>
<feature type="domain" description="Retrovirus-related Pol polyprotein from transposon TNT 1-94-like beta-barrel" evidence="1">
    <location>
        <begin position="1"/>
        <end position="62"/>
    </location>
</feature>